<keyword evidence="3" id="KW-1003">Cell membrane</keyword>
<dbReference type="NCBIfam" id="TIGR01097">
    <property type="entry name" value="PhnE"/>
    <property type="match status" value="1"/>
</dbReference>
<dbReference type="RefSeq" id="WP_244661306.1">
    <property type="nucleotide sequence ID" value="NZ_CP063205.1"/>
</dbReference>
<feature type="transmembrane region" description="Helical" evidence="7">
    <location>
        <begin position="286"/>
        <end position="303"/>
    </location>
</feature>
<evidence type="ECO:0000256" key="5">
    <source>
        <dbReference type="ARBA" id="ARBA00022989"/>
    </source>
</evidence>
<dbReference type="Gene3D" id="1.10.3720.10">
    <property type="entry name" value="MetI-like"/>
    <property type="match status" value="1"/>
</dbReference>
<feature type="transmembrane region" description="Helical" evidence="7">
    <location>
        <begin position="258"/>
        <end position="274"/>
    </location>
</feature>
<comment type="subcellular location">
    <subcellularLocation>
        <location evidence="1 7">Cell membrane</location>
        <topology evidence="1 7">Multi-pass membrane protein</topology>
    </subcellularLocation>
</comment>
<dbReference type="InterPro" id="IPR005769">
    <property type="entry name" value="PhnE/PtxC"/>
</dbReference>
<protein>
    <submittedName>
        <fullName evidence="10">ABC-type transport system permease protein (Probable substrate phosphate/phosphonate)</fullName>
    </submittedName>
</protein>
<keyword evidence="6 7" id="KW-0472">Membrane</keyword>
<evidence type="ECO:0000256" key="2">
    <source>
        <dbReference type="ARBA" id="ARBA00022448"/>
    </source>
</evidence>
<feature type="transmembrane region" description="Helical" evidence="7">
    <location>
        <begin position="232"/>
        <end position="251"/>
    </location>
</feature>
<dbReference type="SUPFAM" id="SSF161098">
    <property type="entry name" value="MetI-like"/>
    <property type="match status" value="1"/>
</dbReference>
<keyword evidence="5 7" id="KW-1133">Transmembrane helix</keyword>
<keyword evidence="4 7" id="KW-0812">Transmembrane</keyword>
<evidence type="ECO:0000256" key="1">
    <source>
        <dbReference type="ARBA" id="ARBA00004651"/>
    </source>
</evidence>
<feature type="region of interest" description="Disordered" evidence="8">
    <location>
        <begin position="1"/>
        <end position="31"/>
    </location>
</feature>
<feature type="transmembrane region" description="Helical" evidence="7">
    <location>
        <begin position="158"/>
        <end position="180"/>
    </location>
</feature>
<accession>A0A871BCV9</accession>
<reference evidence="10" key="1">
    <citation type="journal article" date="2021" name="Front. Microbiol.">
        <title>Cellular and Genomic Properties of Haloferax gibbonsii LR2-5, the Host of Euryarchaeal Virus HFTV1.</title>
        <authorList>
            <person name="Tittes C."/>
            <person name="Schwarzer S."/>
            <person name="Pfeiffer F."/>
            <person name="Dyall-Smith M."/>
            <person name="Rodriguez-Franco M."/>
            <person name="Oksanen H.M."/>
            <person name="Quax T.E.F."/>
        </authorList>
    </citation>
    <scope>NUCLEOTIDE SEQUENCE</scope>
    <source>
        <strain evidence="10">LR2-5</strain>
    </source>
</reference>
<evidence type="ECO:0000256" key="4">
    <source>
        <dbReference type="ARBA" id="ARBA00022692"/>
    </source>
</evidence>
<evidence type="ECO:0000313" key="10">
    <source>
        <dbReference type="EMBL" id="QOS10570.1"/>
    </source>
</evidence>
<dbReference type="GO" id="GO:0005886">
    <property type="term" value="C:plasma membrane"/>
    <property type="evidence" value="ECO:0007669"/>
    <property type="project" value="UniProtKB-SubCell"/>
</dbReference>
<organism evidence="10 11">
    <name type="scientific">Haloferax gibbonsii</name>
    <dbReference type="NCBI Taxonomy" id="35746"/>
    <lineage>
        <taxon>Archaea</taxon>
        <taxon>Methanobacteriati</taxon>
        <taxon>Methanobacteriota</taxon>
        <taxon>Stenosarchaea group</taxon>
        <taxon>Halobacteria</taxon>
        <taxon>Halobacteriales</taxon>
        <taxon>Haloferacaceae</taxon>
        <taxon>Haloferax</taxon>
    </lineage>
</organism>
<dbReference type="PANTHER" id="PTHR30043:SF1">
    <property type="entry name" value="ABC TRANSPORT SYSTEM PERMEASE PROTEIN P69"/>
    <property type="match status" value="1"/>
</dbReference>
<proteinExistence type="inferred from homology"/>
<comment type="similarity">
    <text evidence="7">Belongs to the binding-protein-dependent transport system permease family.</text>
</comment>
<evidence type="ECO:0000259" key="9">
    <source>
        <dbReference type="PROSITE" id="PS50928"/>
    </source>
</evidence>
<dbReference type="Pfam" id="PF00528">
    <property type="entry name" value="BPD_transp_1"/>
    <property type="match status" value="1"/>
</dbReference>
<gene>
    <name evidence="10" type="primary">phnE</name>
    <name evidence="10" type="ORF">HfgLR_02085</name>
</gene>
<feature type="transmembrane region" description="Helical" evidence="7">
    <location>
        <begin position="118"/>
        <end position="146"/>
    </location>
</feature>
<dbReference type="InterPro" id="IPR000515">
    <property type="entry name" value="MetI-like"/>
</dbReference>
<evidence type="ECO:0000256" key="8">
    <source>
        <dbReference type="SAM" id="MobiDB-lite"/>
    </source>
</evidence>
<evidence type="ECO:0000256" key="3">
    <source>
        <dbReference type="ARBA" id="ARBA00022475"/>
    </source>
</evidence>
<evidence type="ECO:0000256" key="6">
    <source>
        <dbReference type="ARBA" id="ARBA00023136"/>
    </source>
</evidence>
<dbReference type="AlphaFoldDB" id="A0A871BCV9"/>
<dbReference type="CDD" id="cd06261">
    <property type="entry name" value="TM_PBP2"/>
    <property type="match status" value="1"/>
</dbReference>
<dbReference type="PROSITE" id="PS50928">
    <property type="entry name" value="ABC_TM1"/>
    <property type="match status" value="1"/>
</dbReference>
<dbReference type="Proteomes" id="UP000663064">
    <property type="component" value="Chromosome"/>
</dbReference>
<feature type="domain" description="ABC transmembrane type-1" evidence="9">
    <location>
        <begin position="122"/>
        <end position="304"/>
    </location>
</feature>
<evidence type="ECO:0000256" key="7">
    <source>
        <dbReference type="RuleBase" id="RU363032"/>
    </source>
</evidence>
<dbReference type="GO" id="GO:0015416">
    <property type="term" value="F:ABC-type phosphonate transporter activity"/>
    <property type="evidence" value="ECO:0007669"/>
    <property type="project" value="InterPro"/>
</dbReference>
<keyword evidence="2 7" id="KW-0813">Transport</keyword>
<dbReference type="InterPro" id="IPR035906">
    <property type="entry name" value="MetI-like_sf"/>
</dbReference>
<dbReference type="GeneID" id="59458080"/>
<dbReference type="EMBL" id="CP063205">
    <property type="protein sequence ID" value="QOS10570.1"/>
    <property type="molecule type" value="Genomic_DNA"/>
</dbReference>
<feature type="transmembrane region" description="Helical" evidence="7">
    <location>
        <begin position="48"/>
        <end position="65"/>
    </location>
</feature>
<evidence type="ECO:0000313" key="11">
    <source>
        <dbReference type="Proteomes" id="UP000663064"/>
    </source>
</evidence>
<dbReference type="PANTHER" id="PTHR30043">
    <property type="entry name" value="PHOSPHONATES TRANSPORT SYSTEM PERMEASE PROTEIN"/>
    <property type="match status" value="1"/>
</dbReference>
<feature type="compositionally biased region" description="Basic and acidic residues" evidence="8">
    <location>
        <begin position="10"/>
        <end position="26"/>
    </location>
</feature>
<name>A0A871BCV9_HALGI</name>
<sequence>MSGGDSTSDDGARSGEDRPRDARADGGTEAQSGTLDRALRDITLTKRIKWGMAFLISVVFGFFFFEALSEVGFSVAEILYYWPEFQEALGDFFPRTTLFGLPFVDFGSYWQFIQERDLFGAAIVTLAMGFAGTVLGIPGALLLGVLGSERVTPYPFNFIFRGTMSVIRAIPALVWALIYIPLGGVSPFTATLAIGTDTMGNLGRLFTDALEEVEDGPIEAIESTGANRRQTVVFGMLSQVFTPFIAWTMYILEINTRIAVTMGLIGGGGIGYVLQTQRSLFKYTNMMATILVIFVLVVSVEFVSQRVRSYIRGEEEEGMSVLKLVIEFPQRMARSIWE</sequence>